<evidence type="ECO:0000256" key="6">
    <source>
        <dbReference type="ARBA" id="ARBA00022840"/>
    </source>
</evidence>
<dbReference type="InterPro" id="IPR051535">
    <property type="entry name" value="Siderophore_ABC-ATPase"/>
</dbReference>
<evidence type="ECO:0000256" key="9">
    <source>
        <dbReference type="ARBA" id="ARBA00023136"/>
    </source>
</evidence>
<dbReference type="EMBL" id="QRHE01000001">
    <property type="protein sequence ID" value="RHF53527.1"/>
    <property type="molecule type" value="Genomic_DNA"/>
</dbReference>
<proteinExistence type="predicted"/>
<dbReference type="GO" id="GO:0016887">
    <property type="term" value="F:ATP hydrolysis activity"/>
    <property type="evidence" value="ECO:0007669"/>
    <property type="project" value="InterPro"/>
</dbReference>
<evidence type="ECO:0000313" key="12">
    <source>
        <dbReference type="Proteomes" id="UP000283442"/>
    </source>
</evidence>
<evidence type="ECO:0000259" key="10">
    <source>
        <dbReference type="PROSITE" id="PS50893"/>
    </source>
</evidence>
<dbReference type="SMART" id="SM00382">
    <property type="entry name" value="AAA"/>
    <property type="match status" value="1"/>
</dbReference>
<feature type="domain" description="ABC transporter" evidence="10">
    <location>
        <begin position="5"/>
        <end position="242"/>
    </location>
</feature>
<dbReference type="PROSITE" id="PS00211">
    <property type="entry name" value="ABC_TRANSPORTER_1"/>
    <property type="match status" value="1"/>
</dbReference>
<dbReference type="InterPro" id="IPR017871">
    <property type="entry name" value="ABC_transporter-like_CS"/>
</dbReference>
<dbReference type="InterPro" id="IPR003593">
    <property type="entry name" value="AAA+_ATPase"/>
</dbReference>
<gene>
    <name evidence="11" type="ORF">DW674_01295</name>
</gene>
<dbReference type="RefSeq" id="WP_118174618.1">
    <property type="nucleotide sequence ID" value="NZ_QRHE01000001.1"/>
</dbReference>
<dbReference type="Proteomes" id="UP000283442">
    <property type="component" value="Unassembled WGS sequence"/>
</dbReference>
<dbReference type="PANTHER" id="PTHR42771">
    <property type="entry name" value="IRON(3+)-HYDROXAMATE IMPORT ATP-BINDING PROTEIN FHUC"/>
    <property type="match status" value="1"/>
</dbReference>
<dbReference type="GO" id="GO:0006826">
    <property type="term" value="P:iron ion transport"/>
    <property type="evidence" value="ECO:0007669"/>
    <property type="project" value="UniProtKB-KW"/>
</dbReference>
<name>A0A414P039_9FIRM</name>
<evidence type="ECO:0000256" key="3">
    <source>
        <dbReference type="ARBA" id="ARBA00022475"/>
    </source>
</evidence>
<dbReference type="OrthoDB" id="9799337at2"/>
<sequence>MMTILSADHLSYRVGHATILADLSLAIEAGRRTAIIGPNGAGKSTLLRLLAGLARPTAGKVLLAGRDIRQFKRQALARRLAVLPQGVEAPADMTVRRLIDCGRFPYRSYFRAEDPQKDREAVDWAMEVTHVAGLQGREVQSLSGGERQRAFLAMVLAQQPEVLLLDEPTTYLDMAHQLEVMQIIAAVNRQYGMTVVMVLHDINHALQYADAVAVLHGHCIVRQGSPQDVISAELLADVFGVEADSFTDRAGRRVLSPVALVRH</sequence>
<organism evidence="11 12">
    <name type="scientific">Mitsuokella multacida</name>
    <dbReference type="NCBI Taxonomy" id="52226"/>
    <lineage>
        <taxon>Bacteria</taxon>
        <taxon>Bacillati</taxon>
        <taxon>Bacillota</taxon>
        <taxon>Negativicutes</taxon>
        <taxon>Selenomonadales</taxon>
        <taxon>Selenomonadaceae</taxon>
        <taxon>Mitsuokella</taxon>
    </lineage>
</organism>
<protein>
    <submittedName>
        <fullName evidence="11">ABC transporter ATP-binding protein</fullName>
    </submittedName>
</protein>
<dbReference type="PROSITE" id="PS50893">
    <property type="entry name" value="ABC_TRANSPORTER_2"/>
    <property type="match status" value="1"/>
</dbReference>
<dbReference type="InterPro" id="IPR003439">
    <property type="entry name" value="ABC_transporter-like_ATP-bd"/>
</dbReference>
<keyword evidence="4" id="KW-0410">Iron transport</keyword>
<dbReference type="InterPro" id="IPR027417">
    <property type="entry name" value="P-loop_NTPase"/>
</dbReference>
<dbReference type="CDD" id="cd03214">
    <property type="entry name" value="ABC_Iron-Siderophores_B12_Hemin"/>
    <property type="match status" value="1"/>
</dbReference>
<evidence type="ECO:0000256" key="4">
    <source>
        <dbReference type="ARBA" id="ARBA00022496"/>
    </source>
</evidence>
<keyword evidence="8" id="KW-0406">Ion transport</keyword>
<keyword evidence="2" id="KW-0813">Transport</keyword>
<dbReference type="AlphaFoldDB" id="A0A414P039"/>
<dbReference type="PANTHER" id="PTHR42771:SF2">
    <property type="entry name" value="IRON(3+)-HYDROXAMATE IMPORT ATP-BINDING PROTEIN FHUC"/>
    <property type="match status" value="1"/>
</dbReference>
<evidence type="ECO:0000256" key="1">
    <source>
        <dbReference type="ARBA" id="ARBA00004202"/>
    </source>
</evidence>
<dbReference type="GO" id="GO:0005886">
    <property type="term" value="C:plasma membrane"/>
    <property type="evidence" value="ECO:0007669"/>
    <property type="project" value="UniProtKB-SubCell"/>
</dbReference>
<evidence type="ECO:0000256" key="2">
    <source>
        <dbReference type="ARBA" id="ARBA00022448"/>
    </source>
</evidence>
<dbReference type="Pfam" id="PF00005">
    <property type="entry name" value="ABC_tran"/>
    <property type="match status" value="1"/>
</dbReference>
<evidence type="ECO:0000313" key="11">
    <source>
        <dbReference type="EMBL" id="RHF53527.1"/>
    </source>
</evidence>
<dbReference type="SUPFAM" id="SSF52540">
    <property type="entry name" value="P-loop containing nucleoside triphosphate hydrolases"/>
    <property type="match status" value="1"/>
</dbReference>
<keyword evidence="9" id="KW-0472">Membrane</keyword>
<keyword evidence="6 11" id="KW-0067">ATP-binding</keyword>
<keyword evidence="7" id="KW-0408">Iron</keyword>
<reference evidence="11 12" key="1">
    <citation type="submission" date="2018-08" db="EMBL/GenBank/DDBJ databases">
        <title>A genome reference for cultivated species of the human gut microbiota.</title>
        <authorList>
            <person name="Zou Y."/>
            <person name="Xue W."/>
            <person name="Luo G."/>
        </authorList>
    </citation>
    <scope>NUCLEOTIDE SEQUENCE [LARGE SCALE GENOMIC DNA]</scope>
    <source>
        <strain evidence="11 12">AM25-21AC</strain>
    </source>
</reference>
<dbReference type="FunFam" id="3.40.50.300:FF:000134">
    <property type="entry name" value="Iron-enterobactin ABC transporter ATP-binding protein"/>
    <property type="match status" value="1"/>
</dbReference>
<keyword evidence="3" id="KW-1003">Cell membrane</keyword>
<comment type="subcellular location">
    <subcellularLocation>
        <location evidence="1">Cell membrane</location>
        <topology evidence="1">Peripheral membrane protein</topology>
    </subcellularLocation>
</comment>
<evidence type="ECO:0000256" key="5">
    <source>
        <dbReference type="ARBA" id="ARBA00022741"/>
    </source>
</evidence>
<dbReference type="GO" id="GO:0005524">
    <property type="term" value="F:ATP binding"/>
    <property type="evidence" value="ECO:0007669"/>
    <property type="project" value="UniProtKB-KW"/>
</dbReference>
<evidence type="ECO:0000256" key="8">
    <source>
        <dbReference type="ARBA" id="ARBA00023065"/>
    </source>
</evidence>
<dbReference type="Gene3D" id="3.40.50.300">
    <property type="entry name" value="P-loop containing nucleotide triphosphate hydrolases"/>
    <property type="match status" value="1"/>
</dbReference>
<keyword evidence="5" id="KW-0547">Nucleotide-binding</keyword>
<comment type="caution">
    <text evidence="11">The sequence shown here is derived from an EMBL/GenBank/DDBJ whole genome shotgun (WGS) entry which is preliminary data.</text>
</comment>
<accession>A0A414P039</accession>
<evidence type="ECO:0000256" key="7">
    <source>
        <dbReference type="ARBA" id="ARBA00023004"/>
    </source>
</evidence>